<dbReference type="EMBL" id="ML213676">
    <property type="protein sequence ID" value="TFK32409.1"/>
    <property type="molecule type" value="Genomic_DNA"/>
</dbReference>
<accession>A0A5C3LH31</accession>
<feature type="transmembrane region" description="Helical" evidence="2">
    <location>
        <begin position="85"/>
        <end position="104"/>
    </location>
</feature>
<keyword evidence="2" id="KW-0812">Transmembrane</keyword>
<feature type="compositionally biased region" description="Polar residues" evidence="1">
    <location>
        <begin position="116"/>
        <end position="128"/>
    </location>
</feature>
<keyword evidence="2" id="KW-0472">Membrane</keyword>
<keyword evidence="2" id="KW-1133">Transmembrane helix</keyword>
<protein>
    <submittedName>
        <fullName evidence="3">Uncharacterized protein</fullName>
    </submittedName>
</protein>
<dbReference type="AlphaFoldDB" id="A0A5C3LH31"/>
<evidence type="ECO:0000256" key="2">
    <source>
        <dbReference type="SAM" id="Phobius"/>
    </source>
</evidence>
<sequence length="172" mass="19367">MGIHKRPNPGMVVKHPRHVCTQLAMLTPYSWGCQITQIYTCRGLRQIGSQSDRILLPPASQCLLHSVYEWIFFISLRRSGRANYILVWSVYGLTLSLTVQLSLYRGTGKERRNVPRGSQQTSISQNKEAQSDRLSRALSIRCPNTRGNPVIDIDGPTGSCRLSTGSKRLNIR</sequence>
<evidence type="ECO:0000256" key="1">
    <source>
        <dbReference type="SAM" id="MobiDB-lite"/>
    </source>
</evidence>
<dbReference type="Proteomes" id="UP000308652">
    <property type="component" value="Unassembled WGS sequence"/>
</dbReference>
<organism evidence="3 4">
    <name type="scientific">Crucibulum laeve</name>
    <dbReference type="NCBI Taxonomy" id="68775"/>
    <lineage>
        <taxon>Eukaryota</taxon>
        <taxon>Fungi</taxon>
        <taxon>Dikarya</taxon>
        <taxon>Basidiomycota</taxon>
        <taxon>Agaricomycotina</taxon>
        <taxon>Agaricomycetes</taxon>
        <taxon>Agaricomycetidae</taxon>
        <taxon>Agaricales</taxon>
        <taxon>Agaricineae</taxon>
        <taxon>Nidulariaceae</taxon>
        <taxon>Crucibulum</taxon>
    </lineage>
</organism>
<reference evidence="3 4" key="1">
    <citation type="journal article" date="2019" name="Nat. Ecol. Evol.">
        <title>Megaphylogeny resolves global patterns of mushroom evolution.</title>
        <authorList>
            <person name="Varga T."/>
            <person name="Krizsan K."/>
            <person name="Foldi C."/>
            <person name="Dima B."/>
            <person name="Sanchez-Garcia M."/>
            <person name="Sanchez-Ramirez S."/>
            <person name="Szollosi G.J."/>
            <person name="Szarkandi J.G."/>
            <person name="Papp V."/>
            <person name="Albert L."/>
            <person name="Andreopoulos W."/>
            <person name="Angelini C."/>
            <person name="Antonin V."/>
            <person name="Barry K.W."/>
            <person name="Bougher N.L."/>
            <person name="Buchanan P."/>
            <person name="Buyck B."/>
            <person name="Bense V."/>
            <person name="Catcheside P."/>
            <person name="Chovatia M."/>
            <person name="Cooper J."/>
            <person name="Damon W."/>
            <person name="Desjardin D."/>
            <person name="Finy P."/>
            <person name="Geml J."/>
            <person name="Haridas S."/>
            <person name="Hughes K."/>
            <person name="Justo A."/>
            <person name="Karasinski D."/>
            <person name="Kautmanova I."/>
            <person name="Kiss B."/>
            <person name="Kocsube S."/>
            <person name="Kotiranta H."/>
            <person name="LaButti K.M."/>
            <person name="Lechner B.E."/>
            <person name="Liimatainen K."/>
            <person name="Lipzen A."/>
            <person name="Lukacs Z."/>
            <person name="Mihaltcheva S."/>
            <person name="Morgado L.N."/>
            <person name="Niskanen T."/>
            <person name="Noordeloos M.E."/>
            <person name="Ohm R.A."/>
            <person name="Ortiz-Santana B."/>
            <person name="Ovrebo C."/>
            <person name="Racz N."/>
            <person name="Riley R."/>
            <person name="Savchenko A."/>
            <person name="Shiryaev A."/>
            <person name="Soop K."/>
            <person name="Spirin V."/>
            <person name="Szebenyi C."/>
            <person name="Tomsovsky M."/>
            <person name="Tulloss R.E."/>
            <person name="Uehling J."/>
            <person name="Grigoriev I.V."/>
            <person name="Vagvolgyi C."/>
            <person name="Papp T."/>
            <person name="Martin F.M."/>
            <person name="Miettinen O."/>
            <person name="Hibbett D.S."/>
            <person name="Nagy L.G."/>
        </authorList>
    </citation>
    <scope>NUCLEOTIDE SEQUENCE [LARGE SCALE GENOMIC DNA]</scope>
    <source>
        <strain evidence="3 4">CBS 166.37</strain>
    </source>
</reference>
<feature type="region of interest" description="Disordered" evidence="1">
    <location>
        <begin position="110"/>
        <end position="132"/>
    </location>
</feature>
<proteinExistence type="predicted"/>
<gene>
    <name evidence="3" type="ORF">BDQ12DRAFT_502877</name>
</gene>
<evidence type="ECO:0000313" key="4">
    <source>
        <dbReference type="Proteomes" id="UP000308652"/>
    </source>
</evidence>
<name>A0A5C3LH31_9AGAR</name>
<evidence type="ECO:0000313" key="3">
    <source>
        <dbReference type="EMBL" id="TFK32409.1"/>
    </source>
</evidence>
<keyword evidence="4" id="KW-1185">Reference proteome</keyword>